<dbReference type="Proteomes" id="UP001189122">
    <property type="component" value="Unassembled WGS sequence"/>
</dbReference>
<dbReference type="GO" id="GO:0003700">
    <property type="term" value="F:DNA-binding transcription factor activity"/>
    <property type="evidence" value="ECO:0007669"/>
    <property type="project" value="InterPro"/>
</dbReference>
<dbReference type="PANTHER" id="PTHR32467">
    <property type="entry name" value="AP2-LIKE ETHYLENE-RESPONSIVE TRANSCRIPTION FACTOR"/>
    <property type="match status" value="1"/>
</dbReference>
<dbReference type="GO" id="GO:0005634">
    <property type="term" value="C:nucleus"/>
    <property type="evidence" value="ECO:0007669"/>
    <property type="project" value="UniProtKB-SubCell"/>
</dbReference>
<evidence type="ECO:0000313" key="9">
    <source>
        <dbReference type="Proteomes" id="UP001189122"/>
    </source>
</evidence>
<evidence type="ECO:0000256" key="3">
    <source>
        <dbReference type="ARBA" id="ARBA00023125"/>
    </source>
</evidence>
<keyword evidence="4" id="KW-0804">Transcription</keyword>
<evidence type="ECO:0000313" key="8">
    <source>
        <dbReference type="EMBL" id="CAA2631024.1"/>
    </source>
</evidence>
<dbReference type="EMBL" id="CACRZD030000013">
    <property type="protein sequence ID" value="CAA6670267.1"/>
    <property type="molecule type" value="Genomic_DNA"/>
</dbReference>
<keyword evidence="2" id="KW-0805">Transcription regulation</keyword>
<evidence type="ECO:0000256" key="2">
    <source>
        <dbReference type="ARBA" id="ARBA00023015"/>
    </source>
</evidence>
<dbReference type="Gene3D" id="3.30.730.10">
    <property type="entry name" value="AP2/ERF domain"/>
    <property type="match status" value="1"/>
</dbReference>
<accession>A0A7I8JJB4</accession>
<dbReference type="SMART" id="SM00380">
    <property type="entry name" value="AP2"/>
    <property type="match status" value="1"/>
</dbReference>
<keyword evidence="5" id="KW-0539">Nucleus</keyword>
<evidence type="ECO:0000256" key="6">
    <source>
        <dbReference type="ARBA" id="ARBA00037973"/>
    </source>
</evidence>
<dbReference type="InterPro" id="IPR016177">
    <property type="entry name" value="DNA-bd_dom_sf"/>
</dbReference>
<sequence>MHYSLSLSLSLFHIRDCSINGGFGGSRHRWTGRFEAHLWDRNWNDSRTKKGRQGAYSEEEAAARAYDLAALKFWGHDTLLNFPEKKSEEL</sequence>
<dbReference type="InterPro" id="IPR036955">
    <property type="entry name" value="AP2/ERF_dom_sf"/>
</dbReference>
<protein>
    <recommendedName>
        <fullName evidence="7">AP2/ERF domain-containing protein</fullName>
    </recommendedName>
</protein>
<dbReference type="PROSITE" id="PS51032">
    <property type="entry name" value="AP2_ERF"/>
    <property type="match status" value="1"/>
</dbReference>
<keyword evidence="3" id="KW-0238">DNA-binding</keyword>
<dbReference type="EMBL" id="LR743600">
    <property type="protein sequence ID" value="CAA2631024.1"/>
    <property type="molecule type" value="Genomic_DNA"/>
</dbReference>
<reference evidence="8 9" key="1">
    <citation type="submission" date="2019-12" db="EMBL/GenBank/DDBJ databases">
        <authorList>
            <person name="Scholz U."/>
            <person name="Mascher M."/>
            <person name="Fiebig A."/>
        </authorList>
    </citation>
    <scope>NUCLEOTIDE SEQUENCE</scope>
</reference>
<evidence type="ECO:0000256" key="1">
    <source>
        <dbReference type="ARBA" id="ARBA00004123"/>
    </source>
</evidence>
<feature type="domain" description="AP2/ERF" evidence="7">
    <location>
        <begin position="22"/>
        <end position="83"/>
    </location>
</feature>
<evidence type="ECO:0000256" key="4">
    <source>
        <dbReference type="ARBA" id="ARBA00023163"/>
    </source>
</evidence>
<name>A0A7I8JJB4_SPIIN</name>
<organism evidence="8">
    <name type="scientific">Spirodela intermedia</name>
    <name type="common">Intermediate duckweed</name>
    <dbReference type="NCBI Taxonomy" id="51605"/>
    <lineage>
        <taxon>Eukaryota</taxon>
        <taxon>Viridiplantae</taxon>
        <taxon>Streptophyta</taxon>
        <taxon>Embryophyta</taxon>
        <taxon>Tracheophyta</taxon>
        <taxon>Spermatophyta</taxon>
        <taxon>Magnoliopsida</taxon>
        <taxon>Liliopsida</taxon>
        <taxon>Araceae</taxon>
        <taxon>Lemnoideae</taxon>
        <taxon>Spirodela</taxon>
    </lineage>
</organism>
<dbReference type="PANTHER" id="PTHR32467:SF172">
    <property type="entry name" value="OS09G0423800 PROTEIN"/>
    <property type="match status" value="1"/>
</dbReference>
<dbReference type="GO" id="GO:0003677">
    <property type="term" value="F:DNA binding"/>
    <property type="evidence" value="ECO:0007669"/>
    <property type="project" value="UniProtKB-KW"/>
</dbReference>
<dbReference type="PRINTS" id="PR00367">
    <property type="entry name" value="ETHRSPELEMNT"/>
</dbReference>
<keyword evidence="9" id="KW-1185">Reference proteome</keyword>
<comment type="subcellular location">
    <subcellularLocation>
        <location evidence="1">Nucleus</location>
    </subcellularLocation>
</comment>
<evidence type="ECO:0000259" key="7">
    <source>
        <dbReference type="PROSITE" id="PS51032"/>
    </source>
</evidence>
<dbReference type="InterPro" id="IPR001471">
    <property type="entry name" value="AP2/ERF_dom"/>
</dbReference>
<dbReference type="AlphaFoldDB" id="A0A7I8JJB4"/>
<gene>
    <name evidence="8" type="ORF">SI7747_13016670</name>
</gene>
<evidence type="ECO:0000256" key="5">
    <source>
        <dbReference type="ARBA" id="ARBA00023242"/>
    </source>
</evidence>
<comment type="similarity">
    <text evidence="6">Belongs to the AP2/ERF transcription factor family. AP2 subfamily.</text>
</comment>
<dbReference type="SUPFAM" id="SSF54171">
    <property type="entry name" value="DNA-binding domain"/>
    <property type="match status" value="1"/>
</dbReference>
<proteinExistence type="inferred from homology"/>